<dbReference type="SUPFAM" id="SSF55920">
    <property type="entry name" value="Creatinase/aminopeptidase"/>
    <property type="match status" value="1"/>
</dbReference>
<dbReference type="CDD" id="cd01087">
    <property type="entry name" value="Prolidase"/>
    <property type="match status" value="1"/>
</dbReference>
<sequence length="461" mass="53482">MITKEILQKRRKVLQHLQGADMILLPANMNSPMNCRDNCYPFVQDATFQYYFGMNHPNLIGVIDVKEKKDYIFGKDFSMDDIIWMGKIKFLKEEAEELGLEFRDLGELSNFVKGRRVSITNYYRADTVFYIAKLLEKDPYTLEKDASEELISKIIEQRNHKTEEELEELEKAVNVTREMHLEAMRVVRAGMKESEVVAALEAVAAKHECYLSFPTIFSKNGQVLHNHRHDNILQEGDLVILDAGAKLPSGYCGDMTSTFPVSKKYSDRQKKIYNIVIRMFEKAEQLCRPGITYREVHLEVCKVMVEELKELGLFHGEVENIVIAGAHALFMPHGLGHMLGLDVHDMENFGEEKVGYAEFPKSTQFGLASLRLGRELEEGFVYTIEPGIYFIPELFELWRKEKKFEEFLNYDAIAKYMDFGGIRYEGDFVITKDGCRRLGKKMLKYPQEIEEYMENTNQRLE</sequence>
<evidence type="ECO:0000256" key="3">
    <source>
        <dbReference type="ARBA" id="ARBA00008766"/>
    </source>
</evidence>
<comment type="catalytic activity">
    <reaction evidence="1">
        <text>Release of any N-terminal amino acid, including proline, that is linked to proline, even from a dipeptide or tripeptide.</text>
        <dbReference type="EC" id="3.4.11.9"/>
    </reaction>
</comment>
<dbReference type="AlphaFoldDB" id="A0A4Q2L0E5"/>
<accession>A0A4Q2L0E5</accession>
<evidence type="ECO:0000256" key="5">
    <source>
        <dbReference type="ARBA" id="ARBA00022723"/>
    </source>
</evidence>
<dbReference type="InterPro" id="IPR029149">
    <property type="entry name" value="Creatin/AminoP/Spt16_N"/>
</dbReference>
<dbReference type="PANTHER" id="PTHR43226:SF4">
    <property type="entry name" value="XAA-PRO AMINOPEPTIDASE 3"/>
    <property type="match status" value="1"/>
</dbReference>
<dbReference type="GO" id="GO:0005829">
    <property type="term" value="C:cytosol"/>
    <property type="evidence" value="ECO:0007669"/>
    <property type="project" value="TreeGrafter"/>
</dbReference>
<dbReference type="EMBL" id="SBAP01000015">
    <property type="protein sequence ID" value="RXZ69421.1"/>
    <property type="molecule type" value="Genomic_DNA"/>
</dbReference>
<name>A0A4Q2L0E5_9FUSO</name>
<dbReference type="InterPro" id="IPR001131">
    <property type="entry name" value="Peptidase_M24B_aminopep-P_CS"/>
</dbReference>
<evidence type="ECO:0000256" key="9">
    <source>
        <dbReference type="SAM" id="Coils"/>
    </source>
</evidence>
<evidence type="ECO:0000256" key="6">
    <source>
        <dbReference type="ARBA" id="ARBA00022801"/>
    </source>
</evidence>
<comment type="similarity">
    <text evidence="3 8">Belongs to the peptidase M24B family.</text>
</comment>
<evidence type="ECO:0000256" key="4">
    <source>
        <dbReference type="ARBA" id="ARBA00012574"/>
    </source>
</evidence>
<evidence type="ECO:0000256" key="1">
    <source>
        <dbReference type="ARBA" id="ARBA00001424"/>
    </source>
</evidence>
<keyword evidence="11" id="KW-0031">Aminopeptidase</keyword>
<protein>
    <recommendedName>
        <fullName evidence="4">Xaa-Pro aminopeptidase</fullName>
        <ecNumber evidence="4">3.4.11.9</ecNumber>
    </recommendedName>
</protein>
<reference evidence="11 12" key="1">
    <citation type="submission" date="2019-01" db="EMBL/GenBank/DDBJ databases">
        <title>Fusobacterium necrophorum Isolated From the Uterus of Dairy Cows.</title>
        <authorList>
            <person name="Francis A.M."/>
        </authorList>
    </citation>
    <scope>NUCLEOTIDE SEQUENCE [LARGE SCALE GENOMIC DNA]</scope>
    <source>
        <strain evidence="11 12">KG35</strain>
    </source>
</reference>
<dbReference type="GO" id="GO:0070006">
    <property type="term" value="F:metalloaminopeptidase activity"/>
    <property type="evidence" value="ECO:0007669"/>
    <property type="project" value="InterPro"/>
</dbReference>
<dbReference type="EC" id="3.4.11.9" evidence="4"/>
<dbReference type="Pfam" id="PF05195">
    <property type="entry name" value="AMP_N"/>
    <property type="match status" value="1"/>
</dbReference>
<dbReference type="InterPro" id="IPR036005">
    <property type="entry name" value="Creatinase/aminopeptidase-like"/>
</dbReference>
<keyword evidence="5 8" id="KW-0479">Metal-binding</keyword>
<feature type="domain" description="Aminopeptidase P N-terminal" evidence="10">
    <location>
        <begin position="1"/>
        <end position="130"/>
    </location>
</feature>
<comment type="caution">
    <text evidence="11">The sequence shown here is derived from an EMBL/GenBank/DDBJ whole genome shotgun (WGS) entry which is preliminary data.</text>
</comment>
<dbReference type="InterPro" id="IPR007865">
    <property type="entry name" value="Aminopep_P_N"/>
</dbReference>
<evidence type="ECO:0000256" key="2">
    <source>
        <dbReference type="ARBA" id="ARBA00001936"/>
    </source>
</evidence>
<dbReference type="GO" id="GO:0006508">
    <property type="term" value="P:proteolysis"/>
    <property type="evidence" value="ECO:0007669"/>
    <property type="project" value="TreeGrafter"/>
</dbReference>
<proteinExistence type="inferred from homology"/>
<evidence type="ECO:0000313" key="11">
    <source>
        <dbReference type="EMBL" id="RXZ69421.1"/>
    </source>
</evidence>
<organism evidence="11 12">
    <name type="scientific">Fusobacterium necrophorum</name>
    <dbReference type="NCBI Taxonomy" id="859"/>
    <lineage>
        <taxon>Bacteria</taxon>
        <taxon>Fusobacteriati</taxon>
        <taxon>Fusobacteriota</taxon>
        <taxon>Fusobacteriia</taxon>
        <taxon>Fusobacteriales</taxon>
        <taxon>Fusobacteriaceae</taxon>
        <taxon>Fusobacterium</taxon>
    </lineage>
</organism>
<dbReference type="RefSeq" id="WP_129491207.1">
    <property type="nucleotide sequence ID" value="NZ_SBAP01000015.1"/>
</dbReference>
<dbReference type="PANTHER" id="PTHR43226">
    <property type="entry name" value="XAA-PRO AMINOPEPTIDASE 3"/>
    <property type="match status" value="1"/>
</dbReference>
<dbReference type="InterPro" id="IPR000994">
    <property type="entry name" value="Pept_M24"/>
</dbReference>
<keyword evidence="11" id="KW-0645">Protease</keyword>
<dbReference type="PROSITE" id="PS00491">
    <property type="entry name" value="PROLINE_PEPTIDASE"/>
    <property type="match status" value="1"/>
</dbReference>
<evidence type="ECO:0000256" key="7">
    <source>
        <dbReference type="ARBA" id="ARBA00023211"/>
    </source>
</evidence>
<dbReference type="SUPFAM" id="SSF53092">
    <property type="entry name" value="Creatinase/prolidase N-terminal domain"/>
    <property type="match status" value="1"/>
</dbReference>
<dbReference type="SMART" id="SM01011">
    <property type="entry name" value="AMP_N"/>
    <property type="match status" value="1"/>
</dbReference>
<evidence type="ECO:0000313" key="12">
    <source>
        <dbReference type="Proteomes" id="UP000289216"/>
    </source>
</evidence>
<dbReference type="Gene3D" id="3.90.230.10">
    <property type="entry name" value="Creatinase/methionine aminopeptidase superfamily"/>
    <property type="match status" value="1"/>
</dbReference>
<feature type="coiled-coil region" evidence="9">
    <location>
        <begin position="152"/>
        <end position="179"/>
    </location>
</feature>
<dbReference type="InterPro" id="IPR052433">
    <property type="entry name" value="X-Pro_dipept-like"/>
</dbReference>
<gene>
    <name evidence="11" type="ORF">EPT53_06700</name>
</gene>
<evidence type="ECO:0000256" key="8">
    <source>
        <dbReference type="RuleBase" id="RU000590"/>
    </source>
</evidence>
<dbReference type="Proteomes" id="UP000289216">
    <property type="component" value="Unassembled WGS sequence"/>
</dbReference>
<keyword evidence="6" id="KW-0378">Hydrolase</keyword>
<evidence type="ECO:0000259" key="10">
    <source>
        <dbReference type="SMART" id="SM01011"/>
    </source>
</evidence>
<dbReference type="Pfam" id="PF00557">
    <property type="entry name" value="Peptidase_M24"/>
    <property type="match status" value="1"/>
</dbReference>
<comment type="cofactor">
    <cofactor evidence="2">
        <name>Mn(2+)</name>
        <dbReference type="ChEBI" id="CHEBI:29035"/>
    </cofactor>
</comment>
<keyword evidence="9" id="KW-0175">Coiled coil</keyword>
<dbReference type="GO" id="GO:0030145">
    <property type="term" value="F:manganese ion binding"/>
    <property type="evidence" value="ECO:0007669"/>
    <property type="project" value="InterPro"/>
</dbReference>
<keyword evidence="7" id="KW-0464">Manganese</keyword>